<dbReference type="EC" id="2.7.2.1" evidence="6"/>
<evidence type="ECO:0000256" key="6">
    <source>
        <dbReference type="HAMAP-Rule" id="MF_00020"/>
    </source>
</evidence>
<dbReference type="RefSeq" id="WP_232536335.1">
    <property type="nucleotide sequence ID" value="NZ_AP021861.1"/>
</dbReference>
<evidence type="ECO:0000256" key="3">
    <source>
        <dbReference type="ARBA" id="ARBA00022741"/>
    </source>
</evidence>
<dbReference type="KEGG" id="lpav:PLANPX_1908"/>
<dbReference type="PIRSF" id="PIRSF000722">
    <property type="entry name" value="Acetate_prop_kin"/>
    <property type="match status" value="1"/>
</dbReference>
<dbReference type="AlphaFoldDB" id="A0A5K7XD30"/>
<evidence type="ECO:0000313" key="9">
    <source>
        <dbReference type="Proteomes" id="UP000326837"/>
    </source>
</evidence>
<dbReference type="GO" id="GO:0005737">
    <property type="term" value="C:cytoplasm"/>
    <property type="evidence" value="ECO:0007669"/>
    <property type="project" value="UniProtKB-SubCell"/>
</dbReference>
<dbReference type="InterPro" id="IPR004372">
    <property type="entry name" value="Ac/propionate_kinase"/>
</dbReference>
<keyword evidence="9" id="KW-1185">Reference proteome</keyword>
<keyword evidence="6" id="KW-0479">Metal-binding</keyword>
<feature type="site" description="Transition state stabilizer" evidence="6">
    <location>
        <position position="186"/>
    </location>
</feature>
<comment type="similarity">
    <text evidence="1 6 7">Belongs to the acetokinase family.</text>
</comment>
<evidence type="ECO:0000256" key="5">
    <source>
        <dbReference type="ARBA" id="ARBA00022840"/>
    </source>
</evidence>
<keyword evidence="4 6" id="KW-0418">Kinase</keyword>
<organism evidence="8 9">
    <name type="scientific">Lacipirellula parvula</name>
    <dbReference type="NCBI Taxonomy" id="2650471"/>
    <lineage>
        <taxon>Bacteria</taxon>
        <taxon>Pseudomonadati</taxon>
        <taxon>Planctomycetota</taxon>
        <taxon>Planctomycetia</taxon>
        <taxon>Pirellulales</taxon>
        <taxon>Lacipirellulaceae</taxon>
        <taxon>Lacipirellula</taxon>
    </lineage>
</organism>
<dbReference type="HAMAP" id="MF_00020">
    <property type="entry name" value="Acetate_kinase"/>
    <property type="match status" value="1"/>
</dbReference>
<dbReference type="Gene3D" id="3.30.420.40">
    <property type="match status" value="2"/>
</dbReference>
<comment type="subunit">
    <text evidence="6">Homodimer.</text>
</comment>
<dbReference type="EMBL" id="AP021861">
    <property type="protein sequence ID" value="BBO32296.1"/>
    <property type="molecule type" value="Genomic_DNA"/>
</dbReference>
<gene>
    <name evidence="6" type="primary">ackA</name>
    <name evidence="8" type="ORF">PLANPX_1908</name>
</gene>
<dbReference type="InterPro" id="IPR023865">
    <property type="entry name" value="Aliphatic_acid_kinase_CS"/>
</dbReference>
<feature type="site" description="Transition state stabilizer" evidence="6">
    <location>
        <position position="246"/>
    </location>
</feature>
<dbReference type="PANTHER" id="PTHR21060:SF15">
    <property type="entry name" value="ACETATE KINASE-RELATED"/>
    <property type="match status" value="1"/>
</dbReference>
<comment type="subcellular location">
    <subcellularLocation>
        <location evidence="6">Cytoplasm</location>
    </subcellularLocation>
</comment>
<dbReference type="PROSITE" id="PS01076">
    <property type="entry name" value="ACETATE_KINASE_2"/>
    <property type="match status" value="1"/>
</dbReference>
<evidence type="ECO:0000256" key="2">
    <source>
        <dbReference type="ARBA" id="ARBA00022679"/>
    </source>
</evidence>
<dbReference type="GO" id="GO:0000287">
    <property type="term" value="F:magnesium ion binding"/>
    <property type="evidence" value="ECO:0007669"/>
    <property type="project" value="UniProtKB-UniRule"/>
</dbReference>
<comment type="caution">
    <text evidence="6">Lacks conserved residue(s) required for the propagation of feature annotation.</text>
</comment>
<feature type="binding site" evidence="6">
    <location>
        <position position="18"/>
    </location>
    <ligand>
        <name>Mg(2+)</name>
        <dbReference type="ChEBI" id="CHEBI:18420"/>
    </ligand>
</feature>
<dbReference type="UniPathway" id="UPA00340">
    <property type="reaction ID" value="UER00458"/>
</dbReference>
<keyword evidence="3 6" id="KW-0547">Nucleotide-binding</keyword>
<feature type="active site" description="Proton donor/acceptor" evidence="6">
    <location>
        <position position="155"/>
    </location>
</feature>
<dbReference type="GO" id="GO:0006083">
    <property type="term" value="P:acetate metabolic process"/>
    <property type="evidence" value="ECO:0007669"/>
    <property type="project" value="TreeGrafter"/>
</dbReference>
<dbReference type="PRINTS" id="PR00471">
    <property type="entry name" value="ACETATEKNASE"/>
</dbReference>
<dbReference type="GO" id="GO:0005524">
    <property type="term" value="F:ATP binding"/>
    <property type="evidence" value="ECO:0007669"/>
    <property type="project" value="UniProtKB-KW"/>
</dbReference>
<feature type="binding site" evidence="6">
    <location>
        <position position="98"/>
    </location>
    <ligand>
        <name>substrate</name>
    </ligand>
</feature>
<protein>
    <recommendedName>
        <fullName evidence="6">Acetate kinase</fullName>
        <ecNumber evidence="6">2.7.2.1</ecNumber>
    </recommendedName>
    <alternativeName>
        <fullName evidence="6">Acetokinase</fullName>
    </alternativeName>
</protein>
<feature type="binding site" evidence="6">
    <location>
        <position position="386"/>
    </location>
    <ligand>
        <name>Mg(2+)</name>
        <dbReference type="ChEBI" id="CHEBI:18420"/>
    </ligand>
</feature>
<dbReference type="GO" id="GO:0006085">
    <property type="term" value="P:acetyl-CoA biosynthetic process"/>
    <property type="evidence" value="ECO:0007669"/>
    <property type="project" value="UniProtKB-UniRule"/>
</dbReference>
<dbReference type="Proteomes" id="UP000326837">
    <property type="component" value="Chromosome"/>
</dbReference>
<sequence>MSELFSTFPIQRLILAVNAGSSSLKIAVFEANSPPVRLASAKVERIGASDAKITLAIGGEASRSEAVVASSHDDALAAIMSGLRGKINDTSIAGVGHRLVHGGPNHSASEVITPKLLDEIRQLEIYDPEHLPSELRVIETLKRRLPNIPHVACFDTAFHHDLPAVARRLPLPRRFDELGVRRYGFHGLSYAYLIDHLARLDHEEARGRIVLAHLGNGASLAAVRDGKPIDTSMAFTPAAGIPMSTRSGDIDPGLIEYLLRAASMTVQEFNRTVHLESGLLGVSETSGDMELLLERESQDVRAEEAVAIFCYHVRKCIGAYAAAMGGLDTLVFTGGIGERAAKVRHRVCVDLQFFGVELDPTLNEINAEVISSGILPVKVRVIATDEEQMIARDVIAAIE</sequence>
<feature type="binding site" evidence="6">
    <location>
        <position position="25"/>
    </location>
    <ligand>
        <name>ATP</name>
        <dbReference type="ChEBI" id="CHEBI:30616"/>
    </ligand>
</feature>
<reference evidence="9" key="1">
    <citation type="submission" date="2019-10" db="EMBL/GenBank/DDBJ databases">
        <title>Lacipirellula parvula gen. nov., sp. nov., representing a lineage of planctomycetes widespread in freshwater anoxic habitats, and description of the family Lacipirellulaceae.</title>
        <authorList>
            <person name="Dedysh S.N."/>
            <person name="Kulichevskaya I.S."/>
            <person name="Beletsky A.V."/>
            <person name="Rakitin A.L."/>
            <person name="Mardanov A.V."/>
            <person name="Ivanova A.A."/>
            <person name="Saltykova V.X."/>
            <person name="Rijpstra W.I.C."/>
            <person name="Sinninghe Damste J.S."/>
            <person name="Ravin N.V."/>
        </authorList>
    </citation>
    <scope>NUCLEOTIDE SEQUENCE [LARGE SCALE GENOMIC DNA]</scope>
    <source>
        <strain evidence="9">PX69</strain>
    </source>
</reference>
<keyword evidence="2 6" id="KW-0808">Transferase</keyword>
<dbReference type="GO" id="GO:0008776">
    <property type="term" value="F:acetate kinase activity"/>
    <property type="evidence" value="ECO:0007669"/>
    <property type="project" value="UniProtKB-UniRule"/>
</dbReference>
<dbReference type="Pfam" id="PF00871">
    <property type="entry name" value="Acetate_kinase"/>
    <property type="match status" value="1"/>
</dbReference>
<feature type="binding site" evidence="6">
    <location>
        <begin position="213"/>
        <end position="217"/>
    </location>
    <ligand>
        <name>ATP</name>
        <dbReference type="ChEBI" id="CHEBI:30616"/>
    </ligand>
</feature>
<proteinExistence type="inferred from homology"/>
<dbReference type="SUPFAM" id="SSF53067">
    <property type="entry name" value="Actin-like ATPase domain"/>
    <property type="match status" value="2"/>
</dbReference>
<evidence type="ECO:0000256" key="1">
    <source>
        <dbReference type="ARBA" id="ARBA00008748"/>
    </source>
</evidence>
<keyword evidence="6" id="KW-0460">Magnesium</keyword>
<dbReference type="InterPro" id="IPR000890">
    <property type="entry name" value="Aliphatic_acid_kin_short-chain"/>
</dbReference>
<dbReference type="PANTHER" id="PTHR21060">
    <property type="entry name" value="ACETATE KINASE"/>
    <property type="match status" value="1"/>
</dbReference>
<comment type="cofactor">
    <cofactor evidence="6">
        <name>Mg(2+)</name>
        <dbReference type="ChEBI" id="CHEBI:18420"/>
    </cofactor>
    <cofactor evidence="6">
        <name>Mn(2+)</name>
        <dbReference type="ChEBI" id="CHEBI:29035"/>
    </cofactor>
    <text evidence="6">Mg(2+). Can also accept Mn(2+).</text>
</comment>
<evidence type="ECO:0000256" key="7">
    <source>
        <dbReference type="RuleBase" id="RU003835"/>
    </source>
</evidence>
<evidence type="ECO:0000313" key="8">
    <source>
        <dbReference type="EMBL" id="BBO32296.1"/>
    </source>
</evidence>
<comment type="catalytic activity">
    <reaction evidence="6">
        <text>acetate + ATP = acetyl phosphate + ADP</text>
        <dbReference type="Rhea" id="RHEA:11352"/>
        <dbReference type="ChEBI" id="CHEBI:22191"/>
        <dbReference type="ChEBI" id="CHEBI:30089"/>
        <dbReference type="ChEBI" id="CHEBI:30616"/>
        <dbReference type="ChEBI" id="CHEBI:456216"/>
        <dbReference type="EC" id="2.7.2.1"/>
    </reaction>
</comment>
<evidence type="ECO:0000256" key="4">
    <source>
        <dbReference type="ARBA" id="ARBA00022777"/>
    </source>
</evidence>
<dbReference type="PROSITE" id="PS01075">
    <property type="entry name" value="ACETATE_KINASE_1"/>
    <property type="match status" value="1"/>
</dbReference>
<keyword evidence="5 6" id="KW-0067">ATP-binding</keyword>
<dbReference type="InterPro" id="IPR043129">
    <property type="entry name" value="ATPase_NBD"/>
</dbReference>
<comment type="pathway">
    <text evidence="6">Metabolic intermediate biosynthesis; acetyl-CoA biosynthesis; acetyl-CoA from acetate: step 1/2.</text>
</comment>
<keyword evidence="6" id="KW-0963">Cytoplasm</keyword>
<comment type="function">
    <text evidence="6">Catalyzes the formation of acetyl phosphate from acetate and ATP. Can also catalyze the reverse reaction.</text>
</comment>
<name>A0A5K7XD30_9BACT</name>
<dbReference type="NCBIfam" id="TIGR00016">
    <property type="entry name" value="ackA"/>
    <property type="match status" value="1"/>
</dbReference>
<accession>A0A5K7XD30</accession>